<dbReference type="FunCoup" id="G0MYT0">
    <property type="interactions" value="1178"/>
</dbReference>
<sequence>MAAVTATPKKMSYEFTLDDDELDDETSSTDQGTMCNFYKLNLPASASILSKQIAKSQAKRAKKEDRQRRRVDLSTVREQDETRGSNSEEQSQNASPRPITASGIPQDDIASLPPSAPPSQCGGRSRIDSAPLDVKLQRQASLPDQQRKAEPMDEEEAELLAMLLSGIERNERKMALNGNGNQVIHGTTNYQPYTQPHQVPPSPGLPRLQPTAKVSEWLLERSTSPDNLSVISSVLLEDSGLVLNYQHSENEEDEDDIFFDAQEEKVDNDVVNSIEHEMQGLSLNRNIAAMTQSLVRVEEEITTTDGHDMTNGRSGRSTSVSPRPTNEQFIRSTNGSATFNVKHSVSGF</sequence>
<dbReference type="eggNOG" id="ENOG502THA2">
    <property type="taxonomic scope" value="Eukaryota"/>
</dbReference>
<feature type="compositionally biased region" description="Acidic residues" evidence="1">
    <location>
        <begin position="16"/>
        <end position="27"/>
    </location>
</feature>
<feature type="region of interest" description="Disordered" evidence="1">
    <location>
        <begin position="302"/>
        <end position="330"/>
    </location>
</feature>
<protein>
    <submittedName>
        <fullName evidence="2">Uncharacterized protein</fullName>
    </submittedName>
</protein>
<dbReference type="InParanoid" id="G0MYT0"/>
<name>G0MYT0_CAEBE</name>
<feature type="compositionally biased region" description="Polar residues" evidence="1">
    <location>
        <begin position="311"/>
        <end position="330"/>
    </location>
</feature>
<accession>G0MYT0</accession>
<organism evidence="3">
    <name type="scientific">Caenorhabditis brenneri</name>
    <name type="common">Nematode worm</name>
    <dbReference type="NCBI Taxonomy" id="135651"/>
    <lineage>
        <taxon>Eukaryota</taxon>
        <taxon>Metazoa</taxon>
        <taxon>Ecdysozoa</taxon>
        <taxon>Nematoda</taxon>
        <taxon>Chromadorea</taxon>
        <taxon>Rhabditida</taxon>
        <taxon>Rhabditina</taxon>
        <taxon>Rhabditomorpha</taxon>
        <taxon>Rhabditoidea</taxon>
        <taxon>Rhabditidae</taxon>
        <taxon>Peloderinae</taxon>
        <taxon>Caenorhabditis</taxon>
    </lineage>
</organism>
<keyword evidence="3" id="KW-1185">Reference proteome</keyword>
<evidence type="ECO:0000313" key="3">
    <source>
        <dbReference type="Proteomes" id="UP000008068"/>
    </source>
</evidence>
<dbReference type="OMA" id="GTMCNFY"/>
<proteinExistence type="predicted"/>
<dbReference type="EMBL" id="GL379821">
    <property type="protein sequence ID" value="EGT47871.1"/>
    <property type="molecule type" value="Genomic_DNA"/>
</dbReference>
<gene>
    <name evidence="2" type="ORF">CAEBREN_18795</name>
</gene>
<reference evidence="3" key="1">
    <citation type="submission" date="2011-07" db="EMBL/GenBank/DDBJ databases">
        <authorList>
            <consortium name="Caenorhabditis brenneri Sequencing and Analysis Consortium"/>
            <person name="Wilson R.K."/>
        </authorList>
    </citation>
    <scope>NUCLEOTIDE SEQUENCE [LARGE SCALE GENOMIC DNA]</scope>
    <source>
        <strain evidence="3">PB2801</strain>
    </source>
</reference>
<evidence type="ECO:0000256" key="1">
    <source>
        <dbReference type="SAM" id="MobiDB-lite"/>
    </source>
</evidence>
<feature type="region of interest" description="Disordered" evidence="1">
    <location>
        <begin position="1"/>
        <end position="32"/>
    </location>
</feature>
<dbReference type="HOGENOM" id="CLU_068535_0_0_1"/>
<dbReference type="Proteomes" id="UP000008068">
    <property type="component" value="Unassembled WGS sequence"/>
</dbReference>
<dbReference type="AlphaFoldDB" id="G0MYT0"/>
<evidence type="ECO:0000313" key="2">
    <source>
        <dbReference type="EMBL" id="EGT47871.1"/>
    </source>
</evidence>
<feature type="compositionally biased region" description="Basic and acidic residues" evidence="1">
    <location>
        <begin position="62"/>
        <end position="83"/>
    </location>
</feature>
<dbReference type="OrthoDB" id="5827008at2759"/>
<feature type="compositionally biased region" description="Polar residues" evidence="1">
    <location>
        <begin position="84"/>
        <end position="95"/>
    </location>
</feature>
<feature type="region of interest" description="Disordered" evidence="1">
    <location>
        <begin position="51"/>
        <end position="154"/>
    </location>
</feature>